<protein>
    <recommendedName>
        <fullName evidence="4">Secreted protein</fullName>
    </recommendedName>
</protein>
<keyword evidence="3" id="KW-1185">Reference proteome</keyword>
<proteinExistence type="predicted"/>
<accession>A0AAV5KMV1</accession>
<sequence>MSVSYPCCFCLISFLNLIISVYFGNLSAIDSKISLPVGYYNTANVQDQSQHPPYYVPSCAILEVVLLEVPVTSFLSSFINSAIRCNRCNGGLLASIYDLKTKP</sequence>
<keyword evidence="1" id="KW-0732">Signal</keyword>
<feature type="signal peptide" evidence="1">
    <location>
        <begin position="1"/>
        <end position="28"/>
    </location>
</feature>
<feature type="chain" id="PRO_5043786549" description="Secreted protein" evidence="1">
    <location>
        <begin position="29"/>
        <end position="103"/>
    </location>
</feature>
<dbReference type="AlphaFoldDB" id="A0AAV5KMV1"/>
<evidence type="ECO:0000313" key="3">
    <source>
        <dbReference type="Proteomes" id="UP001054252"/>
    </source>
</evidence>
<gene>
    <name evidence="2" type="ORF">SLEP1_g35353</name>
</gene>
<evidence type="ECO:0000313" key="2">
    <source>
        <dbReference type="EMBL" id="GKV25984.1"/>
    </source>
</evidence>
<reference evidence="2 3" key="1">
    <citation type="journal article" date="2021" name="Commun. Biol.">
        <title>The genome of Shorea leprosula (Dipterocarpaceae) highlights the ecological relevance of drought in aseasonal tropical rainforests.</title>
        <authorList>
            <person name="Ng K.K.S."/>
            <person name="Kobayashi M.J."/>
            <person name="Fawcett J.A."/>
            <person name="Hatakeyama M."/>
            <person name="Paape T."/>
            <person name="Ng C.H."/>
            <person name="Ang C.C."/>
            <person name="Tnah L.H."/>
            <person name="Lee C.T."/>
            <person name="Nishiyama T."/>
            <person name="Sese J."/>
            <person name="O'Brien M.J."/>
            <person name="Copetti D."/>
            <person name="Mohd Noor M.I."/>
            <person name="Ong R.C."/>
            <person name="Putra M."/>
            <person name="Sireger I.Z."/>
            <person name="Indrioko S."/>
            <person name="Kosugi Y."/>
            <person name="Izuno A."/>
            <person name="Isagi Y."/>
            <person name="Lee S.L."/>
            <person name="Shimizu K.K."/>
        </authorList>
    </citation>
    <scope>NUCLEOTIDE SEQUENCE [LARGE SCALE GENOMIC DNA]</scope>
    <source>
        <strain evidence="2">214</strain>
    </source>
</reference>
<comment type="caution">
    <text evidence="2">The sequence shown here is derived from an EMBL/GenBank/DDBJ whole genome shotgun (WGS) entry which is preliminary data.</text>
</comment>
<organism evidence="2 3">
    <name type="scientific">Rubroshorea leprosula</name>
    <dbReference type="NCBI Taxonomy" id="152421"/>
    <lineage>
        <taxon>Eukaryota</taxon>
        <taxon>Viridiplantae</taxon>
        <taxon>Streptophyta</taxon>
        <taxon>Embryophyta</taxon>
        <taxon>Tracheophyta</taxon>
        <taxon>Spermatophyta</taxon>
        <taxon>Magnoliopsida</taxon>
        <taxon>eudicotyledons</taxon>
        <taxon>Gunneridae</taxon>
        <taxon>Pentapetalae</taxon>
        <taxon>rosids</taxon>
        <taxon>malvids</taxon>
        <taxon>Malvales</taxon>
        <taxon>Dipterocarpaceae</taxon>
        <taxon>Rubroshorea</taxon>
    </lineage>
</organism>
<name>A0AAV5KMV1_9ROSI</name>
<dbReference type="EMBL" id="BPVZ01000070">
    <property type="protein sequence ID" value="GKV25984.1"/>
    <property type="molecule type" value="Genomic_DNA"/>
</dbReference>
<evidence type="ECO:0000256" key="1">
    <source>
        <dbReference type="SAM" id="SignalP"/>
    </source>
</evidence>
<dbReference type="Proteomes" id="UP001054252">
    <property type="component" value="Unassembled WGS sequence"/>
</dbReference>
<evidence type="ECO:0008006" key="4">
    <source>
        <dbReference type="Google" id="ProtNLM"/>
    </source>
</evidence>